<keyword evidence="8" id="KW-0675">Receptor</keyword>
<gene>
    <name evidence="12" type="ORF">CASFOL_002296</name>
</gene>
<accession>A0ABD3EHK8</accession>
<evidence type="ECO:0000256" key="4">
    <source>
        <dbReference type="ARBA" id="ARBA00022729"/>
    </source>
</evidence>
<dbReference type="Gene3D" id="1.10.510.10">
    <property type="entry name" value="Transferase(Phosphotransferase) domain 1"/>
    <property type="match status" value="1"/>
</dbReference>
<dbReference type="EMBL" id="JAVIJP010000005">
    <property type="protein sequence ID" value="KAL3652615.1"/>
    <property type="molecule type" value="Genomic_DNA"/>
</dbReference>
<dbReference type="Gene3D" id="3.30.200.20">
    <property type="entry name" value="Phosphorylase Kinase, domain 1"/>
    <property type="match status" value="1"/>
</dbReference>
<evidence type="ECO:0000313" key="13">
    <source>
        <dbReference type="Proteomes" id="UP001632038"/>
    </source>
</evidence>
<organism evidence="12 13">
    <name type="scientific">Castilleja foliolosa</name>
    <dbReference type="NCBI Taxonomy" id="1961234"/>
    <lineage>
        <taxon>Eukaryota</taxon>
        <taxon>Viridiplantae</taxon>
        <taxon>Streptophyta</taxon>
        <taxon>Embryophyta</taxon>
        <taxon>Tracheophyta</taxon>
        <taxon>Spermatophyta</taxon>
        <taxon>Magnoliopsida</taxon>
        <taxon>eudicotyledons</taxon>
        <taxon>Gunneridae</taxon>
        <taxon>Pentapetalae</taxon>
        <taxon>asterids</taxon>
        <taxon>lamiids</taxon>
        <taxon>Lamiales</taxon>
        <taxon>Orobanchaceae</taxon>
        <taxon>Pedicularideae</taxon>
        <taxon>Castillejinae</taxon>
        <taxon>Castilleja</taxon>
    </lineage>
</organism>
<keyword evidence="2" id="KW-0433">Leucine-rich repeat</keyword>
<dbReference type="SMART" id="SM00220">
    <property type="entry name" value="S_TKc"/>
    <property type="match status" value="1"/>
</dbReference>
<keyword evidence="13" id="KW-1185">Reference proteome</keyword>
<dbReference type="InterPro" id="IPR000719">
    <property type="entry name" value="Prot_kinase_dom"/>
</dbReference>
<evidence type="ECO:0000256" key="7">
    <source>
        <dbReference type="ARBA" id="ARBA00023136"/>
    </source>
</evidence>
<evidence type="ECO:0000256" key="1">
    <source>
        <dbReference type="ARBA" id="ARBA00004167"/>
    </source>
</evidence>
<keyword evidence="7 10" id="KW-0472">Membrane</keyword>
<evidence type="ECO:0000256" key="10">
    <source>
        <dbReference type="SAM" id="Phobius"/>
    </source>
</evidence>
<evidence type="ECO:0000256" key="5">
    <source>
        <dbReference type="ARBA" id="ARBA00022737"/>
    </source>
</evidence>
<feature type="domain" description="Protein kinase" evidence="11">
    <location>
        <begin position="77"/>
        <end position="338"/>
    </location>
</feature>
<evidence type="ECO:0000256" key="3">
    <source>
        <dbReference type="ARBA" id="ARBA00022692"/>
    </source>
</evidence>
<dbReference type="AlphaFoldDB" id="A0ABD3EHK8"/>
<protein>
    <recommendedName>
        <fullName evidence="11">Protein kinase domain-containing protein</fullName>
    </recommendedName>
</protein>
<evidence type="ECO:0000256" key="6">
    <source>
        <dbReference type="ARBA" id="ARBA00022989"/>
    </source>
</evidence>
<dbReference type="Pfam" id="PF00069">
    <property type="entry name" value="Pkinase"/>
    <property type="match status" value="1"/>
</dbReference>
<keyword evidence="3 10" id="KW-0812">Transmembrane</keyword>
<evidence type="ECO:0000256" key="9">
    <source>
        <dbReference type="ARBA" id="ARBA00023180"/>
    </source>
</evidence>
<sequence length="362" mass="40776">MENNDIQNTTTSLLVVLFAGMLVFFYLYMRNKLKRSPSDHVKMGSEDDVKITTASSNVNGGGTSETYSHGSIGPDNFRVKNILCRIGFGTVYKGEFHDETKFGVDYFKYKIPVLTQVRHTHLVALSDYFLNGNERILVHEYMPQGTLSRFLFDWKEEAGIIKPLEWAQRLIIASDVGIGVAHLHALPQMIVHTDLKPSNILLGDDMRAKVAYFGLDDGKNSVAATKLGHLAPEYAVLERVTTKIDVYSFGVILMQMITGRQALDQNLPDDDQQHLVRWFRRMLINKDTFRKAIDPTLDLNEETYASIGIMAELAGHCTAVEPYQRPDMRHVVNVLSSLANPDNVHGIDYGMTTLPKAVKRLQ</sequence>
<comment type="subcellular location">
    <subcellularLocation>
        <location evidence="1">Membrane</location>
        <topology evidence="1">Single-pass membrane protein</topology>
    </subcellularLocation>
</comment>
<dbReference type="InterPro" id="IPR008271">
    <property type="entry name" value="Ser/Thr_kinase_AS"/>
</dbReference>
<dbReference type="PROSITE" id="PS50011">
    <property type="entry name" value="PROTEIN_KINASE_DOM"/>
    <property type="match status" value="1"/>
</dbReference>
<dbReference type="InterPro" id="IPR011009">
    <property type="entry name" value="Kinase-like_dom_sf"/>
</dbReference>
<dbReference type="PROSITE" id="PS00108">
    <property type="entry name" value="PROTEIN_KINASE_ST"/>
    <property type="match status" value="1"/>
</dbReference>
<dbReference type="Proteomes" id="UP001632038">
    <property type="component" value="Unassembled WGS sequence"/>
</dbReference>
<feature type="transmembrane region" description="Helical" evidence="10">
    <location>
        <begin position="12"/>
        <end position="29"/>
    </location>
</feature>
<evidence type="ECO:0000259" key="11">
    <source>
        <dbReference type="PROSITE" id="PS50011"/>
    </source>
</evidence>
<evidence type="ECO:0000256" key="8">
    <source>
        <dbReference type="ARBA" id="ARBA00023170"/>
    </source>
</evidence>
<comment type="caution">
    <text evidence="12">The sequence shown here is derived from an EMBL/GenBank/DDBJ whole genome shotgun (WGS) entry which is preliminary data.</text>
</comment>
<dbReference type="PANTHER" id="PTHR47986">
    <property type="entry name" value="OSJNBA0070M12.3 PROTEIN"/>
    <property type="match status" value="1"/>
</dbReference>
<evidence type="ECO:0000313" key="12">
    <source>
        <dbReference type="EMBL" id="KAL3652615.1"/>
    </source>
</evidence>
<dbReference type="SUPFAM" id="SSF56112">
    <property type="entry name" value="Protein kinase-like (PK-like)"/>
    <property type="match status" value="1"/>
</dbReference>
<dbReference type="PANTHER" id="PTHR47986:SF34">
    <property type="entry name" value="RECEPTOR-LIKE KINASE TMK2"/>
    <property type="match status" value="1"/>
</dbReference>
<proteinExistence type="predicted"/>
<keyword evidence="6 10" id="KW-1133">Transmembrane helix</keyword>
<name>A0ABD3EHK8_9LAMI</name>
<keyword evidence="4" id="KW-0732">Signal</keyword>
<reference evidence="13" key="1">
    <citation type="journal article" date="2024" name="IScience">
        <title>Strigolactones Initiate the Formation of Haustorium-like Structures in Castilleja.</title>
        <authorList>
            <person name="Buerger M."/>
            <person name="Peterson D."/>
            <person name="Chory J."/>
        </authorList>
    </citation>
    <scope>NUCLEOTIDE SEQUENCE [LARGE SCALE GENOMIC DNA]</scope>
</reference>
<keyword evidence="5" id="KW-0677">Repeat</keyword>
<keyword evidence="9" id="KW-0325">Glycoprotein</keyword>
<dbReference type="InterPro" id="IPR052422">
    <property type="entry name" value="Auxin_Ser/Thr_Kinase"/>
</dbReference>
<dbReference type="GO" id="GO:0016020">
    <property type="term" value="C:membrane"/>
    <property type="evidence" value="ECO:0007669"/>
    <property type="project" value="UniProtKB-SubCell"/>
</dbReference>
<evidence type="ECO:0000256" key="2">
    <source>
        <dbReference type="ARBA" id="ARBA00022614"/>
    </source>
</evidence>